<dbReference type="EMBL" id="JANPWB010000004">
    <property type="protein sequence ID" value="KAJ1191458.1"/>
    <property type="molecule type" value="Genomic_DNA"/>
</dbReference>
<reference evidence="1" key="1">
    <citation type="journal article" date="2022" name="bioRxiv">
        <title>Sequencing and chromosome-scale assembly of the giantPleurodeles waltlgenome.</title>
        <authorList>
            <person name="Brown T."/>
            <person name="Elewa A."/>
            <person name="Iarovenko S."/>
            <person name="Subramanian E."/>
            <person name="Araus A.J."/>
            <person name="Petzold A."/>
            <person name="Susuki M."/>
            <person name="Suzuki K.-i.T."/>
            <person name="Hayashi T."/>
            <person name="Toyoda A."/>
            <person name="Oliveira C."/>
            <person name="Osipova E."/>
            <person name="Leigh N.D."/>
            <person name="Simon A."/>
            <person name="Yun M.H."/>
        </authorList>
    </citation>
    <scope>NUCLEOTIDE SEQUENCE</scope>
    <source>
        <strain evidence="1">20211129_DDA</strain>
        <tissue evidence="1">Liver</tissue>
    </source>
</reference>
<protein>
    <submittedName>
        <fullName evidence="1">Uncharacterized protein</fullName>
    </submittedName>
</protein>
<evidence type="ECO:0000313" key="2">
    <source>
        <dbReference type="Proteomes" id="UP001066276"/>
    </source>
</evidence>
<accession>A0AAV7URF5</accession>
<keyword evidence="2" id="KW-1185">Reference proteome</keyword>
<organism evidence="1 2">
    <name type="scientific">Pleurodeles waltl</name>
    <name type="common">Iberian ribbed newt</name>
    <dbReference type="NCBI Taxonomy" id="8319"/>
    <lineage>
        <taxon>Eukaryota</taxon>
        <taxon>Metazoa</taxon>
        <taxon>Chordata</taxon>
        <taxon>Craniata</taxon>
        <taxon>Vertebrata</taxon>
        <taxon>Euteleostomi</taxon>
        <taxon>Amphibia</taxon>
        <taxon>Batrachia</taxon>
        <taxon>Caudata</taxon>
        <taxon>Salamandroidea</taxon>
        <taxon>Salamandridae</taxon>
        <taxon>Pleurodelinae</taxon>
        <taxon>Pleurodeles</taxon>
    </lineage>
</organism>
<proteinExistence type="predicted"/>
<gene>
    <name evidence="1" type="ORF">NDU88_000774</name>
</gene>
<dbReference type="AlphaFoldDB" id="A0AAV7URF5"/>
<dbReference type="Proteomes" id="UP001066276">
    <property type="component" value="Chromosome 2_2"/>
</dbReference>
<comment type="caution">
    <text evidence="1">The sequence shown here is derived from an EMBL/GenBank/DDBJ whole genome shotgun (WGS) entry which is preliminary data.</text>
</comment>
<sequence length="135" mass="14540">MGRAACSTSPDLSDGTLGSGCCISQCDRLPEGQEGGGLKMVDVMPSGDKTQGPICRTCDPRASGEKESAPSSGIHPACERERRFLSWVAHMGDWRGGRPMLVCSEQCQWTDGDWAWASSWPFSADQVSPAQRFAK</sequence>
<evidence type="ECO:0000313" key="1">
    <source>
        <dbReference type="EMBL" id="KAJ1191458.1"/>
    </source>
</evidence>
<name>A0AAV7URF5_PLEWA</name>